<protein>
    <submittedName>
        <fullName evidence="2">Uncharacterized protein LOC120259908</fullName>
    </submittedName>
</protein>
<reference evidence="2" key="1">
    <citation type="submission" date="2025-08" db="UniProtKB">
        <authorList>
            <consortium name="RefSeq"/>
        </authorList>
    </citation>
    <scope>IDENTIFICATION</scope>
</reference>
<sequence>MVQQWWTETTPKGCGAFIVYKKLAGVRTHLRQWAKFSFGSIKLKKLALMQEMEVLDIAKESRSLTLGEIQKEIDLSFNLEEIRRQEEIYWRQRSRAQWIKEGDENTKFFHAVANGRKNRNFIPGIIHGGSRIVDPGEIGKVFAAHFNQHFGFQRSSRLRIDFQRLFQLKTAVDLNGLEAPFSVEEIKRAMFDLGGDKAPGPDGFPLHFLSNSRTRSVRM</sequence>
<dbReference type="AlphaFoldDB" id="A0AB40B7P6"/>
<evidence type="ECO:0000313" key="1">
    <source>
        <dbReference type="Proteomes" id="UP001515500"/>
    </source>
</evidence>
<proteinExistence type="predicted"/>
<name>A0AB40B7P6_DIOCR</name>
<dbReference type="Proteomes" id="UP001515500">
    <property type="component" value="Chromosome 5"/>
</dbReference>
<gene>
    <name evidence="2" type="primary">LOC120259908</name>
</gene>
<accession>A0AB40B7P6</accession>
<keyword evidence="1" id="KW-1185">Reference proteome</keyword>
<evidence type="ECO:0000313" key="2">
    <source>
        <dbReference type="RefSeq" id="XP_039123300.1"/>
    </source>
</evidence>
<organism evidence="1 2">
    <name type="scientific">Dioscorea cayennensis subsp. rotundata</name>
    <name type="common">White Guinea yam</name>
    <name type="synonym">Dioscorea rotundata</name>
    <dbReference type="NCBI Taxonomy" id="55577"/>
    <lineage>
        <taxon>Eukaryota</taxon>
        <taxon>Viridiplantae</taxon>
        <taxon>Streptophyta</taxon>
        <taxon>Embryophyta</taxon>
        <taxon>Tracheophyta</taxon>
        <taxon>Spermatophyta</taxon>
        <taxon>Magnoliopsida</taxon>
        <taxon>Liliopsida</taxon>
        <taxon>Dioscoreales</taxon>
        <taxon>Dioscoreaceae</taxon>
        <taxon>Dioscorea</taxon>
    </lineage>
</organism>
<dbReference type="GeneID" id="120259908"/>
<dbReference type="RefSeq" id="XP_039123300.1">
    <property type="nucleotide sequence ID" value="XM_039267366.1"/>
</dbReference>